<feature type="compositionally biased region" description="Polar residues" evidence="1">
    <location>
        <begin position="257"/>
        <end position="270"/>
    </location>
</feature>
<dbReference type="Pfam" id="PF21071">
    <property type="entry name" value="LARP1_HEAT"/>
    <property type="match status" value="2"/>
</dbReference>
<comment type="caution">
    <text evidence="2">The sequence shown here is derived from an EMBL/GenBank/DDBJ whole genome shotgun (WGS) entry which is preliminary data.</text>
</comment>
<dbReference type="SMART" id="SM00684">
    <property type="entry name" value="DM15"/>
    <property type="match status" value="3"/>
</dbReference>
<dbReference type="GO" id="GO:1990904">
    <property type="term" value="C:ribonucleoprotein complex"/>
    <property type="evidence" value="ECO:0007669"/>
    <property type="project" value="UniProtKB-KW"/>
</dbReference>
<dbReference type="Proteomes" id="UP001212841">
    <property type="component" value="Unassembled WGS sequence"/>
</dbReference>
<protein>
    <submittedName>
        <fullName evidence="2">La ribonucleoprotein domain member 1</fullName>
    </submittedName>
</protein>
<reference evidence="2" key="1">
    <citation type="submission" date="2020-05" db="EMBL/GenBank/DDBJ databases">
        <title>Phylogenomic resolution of chytrid fungi.</title>
        <authorList>
            <person name="Stajich J.E."/>
            <person name="Amses K."/>
            <person name="Simmons R."/>
            <person name="Seto K."/>
            <person name="Myers J."/>
            <person name="Bonds A."/>
            <person name="Quandt C.A."/>
            <person name="Barry K."/>
            <person name="Liu P."/>
            <person name="Grigoriev I."/>
            <person name="Longcore J.E."/>
            <person name="James T.Y."/>
        </authorList>
    </citation>
    <scope>NUCLEOTIDE SEQUENCE</scope>
    <source>
        <strain evidence="2">JEL0318</strain>
    </source>
</reference>
<organism evidence="2 3">
    <name type="scientific">Rhizophlyctis rosea</name>
    <dbReference type="NCBI Taxonomy" id="64517"/>
    <lineage>
        <taxon>Eukaryota</taxon>
        <taxon>Fungi</taxon>
        <taxon>Fungi incertae sedis</taxon>
        <taxon>Chytridiomycota</taxon>
        <taxon>Chytridiomycota incertae sedis</taxon>
        <taxon>Chytridiomycetes</taxon>
        <taxon>Rhizophlyctidales</taxon>
        <taxon>Rhizophlyctidaceae</taxon>
        <taxon>Rhizophlyctis</taxon>
    </lineage>
</organism>
<feature type="compositionally biased region" description="Polar residues" evidence="1">
    <location>
        <begin position="454"/>
        <end position="466"/>
    </location>
</feature>
<dbReference type="InterPro" id="IPR006607">
    <property type="entry name" value="DM15"/>
</dbReference>
<dbReference type="EMBL" id="JADGJD010000718">
    <property type="protein sequence ID" value="KAJ3048921.1"/>
    <property type="molecule type" value="Genomic_DNA"/>
</dbReference>
<feature type="region of interest" description="Disordered" evidence="1">
    <location>
        <begin position="1"/>
        <end position="188"/>
    </location>
</feature>
<proteinExistence type="predicted"/>
<name>A0AAD5SAG4_9FUNG</name>
<sequence>GVRGEEKKEEVKEDVKEEAAKEEVNEEASVEVPATESKVVEAEPVKSEDAEVVPEQKKSSDDEGVWETATSRRRPSKRPDVANPPAAVNSRPNGTASILTNGLNARSRQSTVSSVSSSVSLLTSGRSSVRSQHDDTDEMFSFDDGEEWSSGAKSGAGGKRRKFGSGFTSADPSNPFETADDEDESDAVMVSRNQRAAPNGFAMHNGMDSEGYESADDWHDIDDDEVESLLIVTRRMSMGPLAAAAAVASIPPASSPQFQLASGLPQPTQQDQHKNPKPRKHATAPFERSRMNDEINDIINEGLYVYENEYLSPRKPSKKVTAVDREQFDAMRGTSSLVHESSYSISPSPKSGSYLNRFAVSRSVEKTPVRNDKLEKAEAAAKAAGVQTPNKSIKAGRRYWDAGASSASPPVGWLMDAMNAMGISQDALASSSYNLSANLPSDPSSRPPLPPDATHQSIVGSASSSRGYLDIPQRKGQSGSSAASLGSSYGSAVGSFEGRQSFKEFPVFQHPSYELLKENGFIQHKYVKYHAKALKGMSSPCTSLLRDRFEIDYAISKPERKRQGPGHSQEMNTLFRFWSHFLRDHFNRRMYNEFRRLALEDAENGFRYGLECLFRFYSYGLENRFRSDLFKDFQELTLDDYRGRGELYGLEKFWAYLFYRKDKARRPEVDEMVSADLKAALGQFKGVADFRRAQQEKDRKGAVGGLAGHVNGMGGKKVKA</sequence>
<feature type="region of interest" description="Disordered" evidence="1">
    <location>
        <begin position="254"/>
        <end position="284"/>
    </location>
</feature>
<feature type="compositionally biased region" description="Acidic residues" evidence="1">
    <location>
        <begin position="135"/>
        <end position="147"/>
    </location>
</feature>
<dbReference type="GO" id="GO:0048255">
    <property type="term" value="P:mRNA stabilization"/>
    <property type="evidence" value="ECO:0007669"/>
    <property type="project" value="InterPro"/>
</dbReference>
<gene>
    <name evidence="2" type="primary">LARP1</name>
    <name evidence="2" type="ORF">HK097_010077</name>
</gene>
<feature type="compositionally biased region" description="Low complexity" evidence="1">
    <location>
        <begin position="106"/>
        <end position="130"/>
    </location>
</feature>
<feature type="compositionally biased region" description="Basic and acidic residues" evidence="1">
    <location>
        <begin position="38"/>
        <end position="61"/>
    </location>
</feature>
<evidence type="ECO:0000313" key="3">
    <source>
        <dbReference type="Proteomes" id="UP001212841"/>
    </source>
</evidence>
<accession>A0AAD5SAG4</accession>
<dbReference type="GO" id="GO:0000339">
    <property type="term" value="F:RNA cap binding"/>
    <property type="evidence" value="ECO:0007669"/>
    <property type="project" value="InterPro"/>
</dbReference>
<feature type="non-terminal residue" evidence="2">
    <location>
        <position position="1"/>
    </location>
</feature>
<feature type="region of interest" description="Disordered" evidence="1">
    <location>
        <begin position="434"/>
        <end position="484"/>
    </location>
</feature>
<evidence type="ECO:0000313" key="2">
    <source>
        <dbReference type="EMBL" id="KAJ3048921.1"/>
    </source>
</evidence>
<keyword evidence="3" id="KW-1185">Reference proteome</keyword>
<evidence type="ECO:0000256" key="1">
    <source>
        <dbReference type="SAM" id="MobiDB-lite"/>
    </source>
</evidence>
<dbReference type="AlphaFoldDB" id="A0AAD5SAG4"/>
<feature type="compositionally biased region" description="Basic and acidic residues" evidence="1">
    <location>
        <begin position="1"/>
        <end position="23"/>
    </location>
</feature>
<keyword evidence="2" id="KW-0687">Ribonucleoprotein</keyword>
<feature type="compositionally biased region" description="Polar residues" evidence="1">
    <location>
        <begin position="90"/>
        <end position="104"/>
    </location>
</feature>
<feature type="compositionally biased region" description="Low complexity" evidence="1">
    <location>
        <begin position="434"/>
        <end position="444"/>
    </location>
</feature>